<protein>
    <submittedName>
        <fullName evidence="1">Uncharacterized protein</fullName>
    </submittedName>
</protein>
<dbReference type="OrthoDB" id="5953973at2759"/>
<organism evidence="1 2">
    <name type="scientific">Allacma fusca</name>
    <dbReference type="NCBI Taxonomy" id="39272"/>
    <lineage>
        <taxon>Eukaryota</taxon>
        <taxon>Metazoa</taxon>
        <taxon>Ecdysozoa</taxon>
        <taxon>Arthropoda</taxon>
        <taxon>Hexapoda</taxon>
        <taxon>Collembola</taxon>
        <taxon>Symphypleona</taxon>
        <taxon>Sminthuridae</taxon>
        <taxon>Allacma</taxon>
    </lineage>
</organism>
<evidence type="ECO:0000313" key="2">
    <source>
        <dbReference type="Proteomes" id="UP000708208"/>
    </source>
</evidence>
<accession>A0A8J2KGN3</accession>
<dbReference type="EMBL" id="CAJVCH010274831">
    <property type="protein sequence ID" value="CAG7734701.1"/>
    <property type="molecule type" value="Genomic_DNA"/>
</dbReference>
<dbReference type="Proteomes" id="UP000708208">
    <property type="component" value="Unassembled WGS sequence"/>
</dbReference>
<gene>
    <name evidence="1" type="ORF">AFUS01_LOCUS23077</name>
</gene>
<keyword evidence="2" id="KW-1185">Reference proteome</keyword>
<evidence type="ECO:0000313" key="1">
    <source>
        <dbReference type="EMBL" id="CAG7734701.1"/>
    </source>
</evidence>
<comment type="caution">
    <text evidence="1">The sequence shown here is derived from an EMBL/GenBank/DDBJ whole genome shotgun (WGS) entry which is preliminary data.</text>
</comment>
<reference evidence="1" key="1">
    <citation type="submission" date="2021-06" db="EMBL/GenBank/DDBJ databases">
        <authorList>
            <person name="Hodson N. C."/>
            <person name="Mongue J. A."/>
            <person name="Jaron S. K."/>
        </authorList>
    </citation>
    <scope>NUCLEOTIDE SEQUENCE</scope>
</reference>
<sequence length="452" mass="50379">MPPLNLQQQRYARKLPTFSRKRQTTVTSEEVPACYKIEGLRLHEFPVVGLIVHPRIVPGFFYRVRPLTTSKYLFGGHALQLLSIGQGYGKRITFKANDGDKNGNSNYFWSDSRPEGYGFELEVVAPGDKFTMYDANHKPIGNCEITGNKDAQEEQSHLLWPDGTIEKWVVVRLHCKIESVDGAVSSSIISGNAISSKSTREATSKLIRIMNCSLDNKTHQKGLTLVPGVDSHTRRITVSGSTVSDVPVTYTITGLFRHEFPVIGTFVDQRVLPGFHYIVRPAHAKNAMFGGKALKLLSIGRGYGKRFTFDSDCRNENENYFWSDSYLEGFGFAPHEIFTGMKFKIRAGAAWSEDLGIAIVKKAEKPQVEIEMVILPNGGILKRLRVEIVCYMEVGTGVTRAGRVCGTAVVIRKDMNSDARVERIENPGLDSQLSPNLRHIPGEMVFVAVHTV</sequence>
<proteinExistence type="predicted"/>
<name>A0A8J2KGN3_9HEXA</name>
<dbReference type="AlphaFoldDB" id="A0A8J2KGN3"/>